<reference evidence="1 2" key="1">
    <citation type="journal article" date="2015" name="Biotechnol. Biofuels">
        <title>Enhanced degradation of softwood versus hardwood by the white-rot fungus Pycnoporus coccineus.</title>
        <authorList>
            <person name="Couturier M."/>
            <person name="Navarro D."/>
            <person name="Chevret D."/>
            <person name="Henrissat B."/>
            <person name="Piumi F."/>
            <person name="Ruiz-Duenas F.J."/>
            <person name="Martinez A.T."/>
            <person name="Grigoriev I.V."/>
            <person name="Riley R."/>
            <person name="Lipzen A."/>
            <person name="Berrin J.G."/>
            <person name="Master E.R."/>
            <person name="Rosso M.N."/>
        </authorList>
    </citation>
    <scope>NUCLEOTIDE SEQUENCE [LARGE SCALE GENOMIC DNA]</scope>
    <source>
        <strain evidence="1 2">BRFM310</strain>
    </source>
</reference>
<name>A0A1Y2IV39_TRAC3</name>
<organism evidence="1 2">
    <name type="scientific">Trametes coccinea (strain BRFM310)</name>
    <name type="common">Pycnoporus coccineus</name>
    <dbReference type="NCBI Taxonomy" id="1353009"/>
    <lineage>
        <taxon>Eukaryota</taxon>
        <taxon>Fungi</taxon>
        <taxon>Dikarya</taxon>
        <taxon>Basidiomycota</taxon>
        <taxon>Agaricomycotina</taxon>
        <taxon>Agaricomycetes</taxon>
        <taxon>Polyporales</taxon>
        <taxon>Polyporaceae</taxon>
        <taxon>Trametes</taxon>
    </lineage>
</organism>
<dbReference type="Proteomes" id="UP000193067">
    <property type="component" value="Unassembled WGS sequence"/>
</dbReference>
<dbReference type="STRING" id="1353009.A0A1Y2IV39"/>
<dbReference type="EMBL" id="KZ084094">
    <property type="protein sequence ID" value="OSD05019.1"/>
    <property type="molecule type" value="Genomic_DNA"/>
</dbReference>
<protein>
    <submittedName>
        <fullName evidence="1">Uncharacterized protein</fullName>
    </submittedName>
</protein>
<sequence>MYNSVRFVMESIAISRDKDYARRQEKLRRMRRVRKSSTSLTVKYWCYAEGRGGRPQMKYAGDVWPVGSTQNVTWDTSNILPSAVNQTGLILFGYLYDPSGNEQHPLAFDFPIKAGSVLVDVPDITPRDDYLIVLFVDSGNTSPKFTIAN</sequence>
<accession>A0A1Y2IV39</accession>
<dbReference type="AlphaFoldDB" id="A0A1Y2IV39"/>
<proteinExistence type="predicted"/>
<dbReference type="OrthoDB" id="2339190at2759"/>
<gene>
    <name evidence="1" type="ORF">PYCCODRAFT_1423545</name>
</gene>
<evidence type="ECO:0000313" key="2">
    <source>
        <dbReference type="Proteomes" id="UP000193067"/>
    </source>
</evidence>
<evidence type="ECO:0000313" key="1">
    <source>
        <dbReference type="EMBL" id="OSD05019.1"/>
    </source>
</evidence>
<keyword evidence="2" id="KW-1185">Reference proteome</keyword>